<dbReference type="InterPro" id="IPR021617">
    <property type="entry name" value="DUF3231"/>
</dbReference>
<sequence>MGSHHEQVKLTSAELSYLWSTYMADSMSVCVFTYFLKNVEDRQIEKLMAHSIDLSKQHLEKIRQIFAKEEIQVPIGFIEKDVNTKAKRLFTDTFYIKYMKQMTNGGITTYGRVLQHIYRQDIRGFFSKCLTSTVQLYNEITEVLIDKGLDSRPPTIPYPQKNEFVQKQSFLLEGLGRREALTGEEVSQLQFNIETNQIGTSLATAFSQVTGTKKVRDYMLRGKEIALKHISVFGDYLKNNSLPVPMSFDHEVTDSTESPFSDKLMMFHFGLMMYAGIGNYGAAISASRKSDLVVDFTRLSGEILKYAEDGVNILIANEWLEQPPLAISREELAKD</sequence>
<name>A0ABW0LGN6_9BACI</name>
<dbReference type="Pfam" id="PF11553">
    <property type="entry name" value="DUF3231"/>
    <property type="match status" value="2"/>
</dbReference>
<evidence type="ECO:0000313" key="1">
    <source>
        <dbReference type="EMBL" id="MFC5464162.1"/>
    </source>
</evidence>
<proteinExistence type="predicted"/>
<dbReference type="Gene3D" id="1.20.1260.10">
    <property type="match status" value="2"/>
</dbReference>
<comment type="caution">
    <text evidence="1">The sequence shown here is derived from an EMBL/GenBank/DDBJ whole genome shotgun (WGS) entry which is preliminary data.</text>
</comment>
<gene>
    <name evidence="1" type="ORF">ACFPM4_05250</name>
</gene>
<accession>A0ABW0LGN6</accession>
<keyword evidence="2" id="KW-1185">Reference proteome</keyword>
<dbReference type="InterPro" id="IPR012347">
    <property type="entry name" value="Ferritin-like"/>
</dbReference>
<dbReference type="Proteomes" id="UP001596147">
    <property type="component" value="Unassembled WGS sequence"/>
</dbReference>
<protein>
    <submittedName>
        <fullName evidence="1">DUF3231 family protein</fullName>
    </submittedName>
</protein>
<reference evidence="2" key="1">
    <citation type="journal article" date="2019" name="Int. J. Syst. Evol. Microbiol.">
        <title>The Global Catalogue of Microorganisms (GCM) 10K type strain sequencing project: providing services to taxonomists for standard genome sequencing and annotation.</title>
        <authorList>
            <consortium name="The Broad Institute Genomics Platform"/>
            <consortium name="The Broad Institute Genome Sequencing Center for Infectious Disease"/>
            <person name="Wu L."/>
            <person name="Ma J."/>
        </authorList>
    </citation>
    <scope>NUCLEOTIDE SEQUENCE [LARGE SCALE GENOMIC DNA]</scope>
    <source>
        <strain evidence="2">CGMCC 1.12237</strain>
    </source>
</reference>
<evidence type="ECO:0000313" key="2">
    <source>
        <dbReference type="Proteomes" id="UP001596147"/>
    </source>
</evidence>
<dbReference type="RefSeq" id="WP_382348609.1">
    <property type="nucleotide sequence ID" value="NZ_JBHSMC010000003.1"/>
</dbReference>
<organism evidence="1 2">
    <name type="scientific">Lederbergia graminis</name>
    <dbReference type="NCBI Taxonomy" id="735518"/>
    <lineage>
        <taxon>Bacteria</taxon>
        <taxon>Bacillati</taxon>
        <taxon>Bacillota</taxon>
        <taxon>Bacilli</taxon>
        <taxon>Bacillales</taxon>
        <taxon>Bacillaceae</taxon>
        <taxon>Lederbergia</taxon>
    </lineage>
</organism>
<dbReference type="EMBL" id="JBHSMC010000003">
    <property type="protein sequence ID" value="MFC5464162.1"/>
    <property type="molecule type" value="Genomic_DNA"/>
</dbReference>